<keyword evidence="8" id="KW-1185">Reference proteome</keyword>
<evidence type="ECO:0000313" key="7">
    <source>
        <dbReference type="EMBL" id="MDP4574713.1"/>
    </source>
</evidence>
<evidence type="ECO:0000256" key="2">
    <source>
        <dbReference type="ARBA" id="ARBA00022656"/>
    </source>
</evidence>
<keyword evidence="5" id="KW-0472">Membrane</keyword>
<dbReference type="InterPro" id="IPR015919">
    <property type="entry name" value="Cadherin-like_sf"/>
</dbReference>
<evidence type="ECO:0000256" key="3">
    <source>
        <dbReference type="ARBA" id="ARBA00022737"/>
    </source>
</evidence>
<dbReference type="EMBL" id="JAVAIM010000001">
    <property type="protein sequence ID" value="MDP4574713.1"/>
    <property type="molecule type" value="Genomic_DNA"/>
</dbReference>
<dbReference type="PRINTS" id="PR01488">
    <property type="entry name" value="RTXTOXINA"/>
</dbReference>
<dbReference type="InterPro" id="IPR001343">
    <property type="entry name" value="Hemolysn_Ca-bd"/>
</dbReference>
<organism evidence="7 8">
    <name type="scientific">Qipengyuania profundimaris</name>
    <dbReference type="NCBI Taxonomy" id="3067652"/>
    <lineage>
        <taxon>Bacteria</taxon>
        <taxon>Pseudomonadati</taxon>
        <taxon>Pseudomonadota</taxon>
        <taxon>Alphaproteobacteria</taxon>
        <taxon>Sphingomonadales</taxon>
        <taxon>Erythrobacteraceae</taxon>
        <taxon>Qipengyuania</taxon>
    </lineage>
</organism>
<evidence type="ECO:0000256" key="4">
    <source>
        <dbReference type="ARBA" id="ARBA00023026"/>
    </source>
</evidence>
<dbReference type="Gene3D" id="2.60.40.60">
    <property type="entry name" value="Cadherins"/>
    <property type="match status" value="1"/>
</dbReference>
<dbReference type="InterPro" id="IPR018511">
    <property type="entry name" value="Hemolysin-typ_Ca-bd_CS"/>
</dbReference>
<dbReference type="Gene3D" id="2.150.10.10">
    <property type="entry name" value="Serralysin-like metalloprotease, C-terminal"/>
    <property type="match status" value="1"/>
</dbReference>
<proteinExistence type="predicted"/>
<evidence type="ECO:0000256" key="1">
    <source>
        <dbReference type="ARBA" id="ARBA00004370"/>
    </source>
</evidence>
<keyword evidence="3" id="KW-0677">Repeat</keyword>
<keyword evidence="2" id="KW-0800">Toxin</keyword>
<dbReference type="RefSeq" id="WP_305932088.1">
    <property type="nucleotide sequence ID" value="NZ_JAVAIM010000001.1"/>
</dbReference>
<evidence type="ECO:0000256" key="5">
    <source>
        <dbReference type="ARBA" id="ARBA00023136"/>
    </source>
</evidence>
<dbReference type="Proteomes" id="UP001240639">
    <property type="component" value="Unassembled WGS sequence"/>
</dbReference>
<dbReference type="SMART" id="SM00112">
    <property type="entry name" value="CA"/>
    <property type="match status" value="1"/>
</dbReference>
<dbReference type="NCBIfam" id="TIGR01965">
    <property type="entry name" value="VCBS_repeat"/>
    <property type="match status" value="1"/>
</dbReference>
<dbReference type="SUPFAM" id="SSF56219">
    <property type="entry name" value="DNase I-like"/>
    <property type="match status" value="1"/>
</dbReference>
<name>A0ABT9HPP9_9SPHN</name>
<sequence length="960" mass="101842">MSEIVASRFTYLERTTSAYRTSQIEPDAPATWGGYDLIAAATLLGKQSAGLQVPTLPSLEIYEIQGAGHVSAHVGATVSTQGIITAIDRGGFWLQSAVGDGDSATSDAIFIRHSVAGVAVGDAITVTGVVGEQARGAGLTITEITAQTVNVHSHGNALPEAILIGANGILPPTSVIEDDSLGSFDPETDGLDFWESLEGMRVTLETPQAISNTNSYGETYLVASHGIGATGMTIRGGLAIAEGDWNPEQIQLDDRLYDQPYLTVGDQLASVTGILGYGYNHYELVATERAVVTRDATLTRETADFGGDANHLTVATYDLSNLDPYDARFASVANDIVNRLQSPDVIAVQRVQDADGQGTGTDLSGHATADRLIEAIFQQTGVRYVYVEIAPDEINSTAGQENGNVRNGYLYRPDRVELVEGSLQVIDHAIFDGTRSPLVATWSFNGEEVTTINVHFTTRYGSDPLWGAVQDPYHAGTIMRTNQIAAVDEYIEAMLAADPDANVMLTGSFGGYTWEAAQRQLTDDGLLTNLTNWLDAGDRYTSIVDGNTQQLHHTLLSGGLLSRAEYDIVHLNSEFAGLGRNSANDPQVTRFYIPNAPDNLRLAGSSVVENAAAGTVVGRLVADDTLGDRLTYELLDDAGGLFAINAATGVITTTAPLNFEELAQYSLEGRVTDTAGLSTSGSFTVSVLDTHEAPVAANDSLSVVEGGVANDLAALLLGNDADPDGGALRILSVDTDGTTGRVEFDPETQSLRYFARGGAIDELAQGESLLDTFTYTVVDANGATHTARVTITVDGAVDGVTLYGGNGNDVLHGSEGDDFLYGGNGTDTLIGYGGDDWLEGGRGNDILTGGEGSDIFVVEKAGGHDFVTDFDIHEDMIHDRDDLGLKAWWLEDYDNDGTLDLTLMFNKGAKITLANVWDMVFQGQDGADVDALVDQIAFYHMTDAGLAGFDNLGAVSEFTV</sequence>
<gene>
    <name evidence="7" type="ORF">Q9K02_06120</name>
</gene>
<dbReference type="Pfam" id="PF00028">
    <property type="entry name" value="Cadherin"/>
    <property type="match status" value="1"/>
</dbReference>
<keyword evidence="4" id="KW-0843">Virulence</keyword>
<dbReference type="SUPFAM" id="SSF51120">
    <property type="entry name" value="beta-Roll"/>
    <property type="match status" value="1"/>
</dbReference>
<dbReference type="InterPro" id="IPR011049">
    <property type="entry name" value="Serralysin-like_metalloprot_C"/>
</dbReference>
<dbReference type="InterPro" id="IPR036691">
    <property type="entry name" value="Endo/exonu/phosph_ase_sf"/>
</dbReference>
<evidence type="ECO:0000313" key="8">
    <source>
        <dbReference type="Proteomes" id="UP001240639"/>
    </source>
</evidence>
<dbReference type="Pfam" id="PF17963">
    <property type="entry name" value="Big_9"/>
    <property type="match status" value="1"/>
</dbReference>
<dbReference type="SUPFAM" id="SSF49313">
    <property type="entry name" value="Cadherin-like"/>
    <property type="match status" value="1"/>
</dbReference>
<dbReference type="PRINTS" id="PR00313">
    <property type="entry name" value="CABNDNGRPT"/>
</dbReference>
<dbReference type="PROSITE" id="PS50268">
    <property type="entry name" value="CADHERIN_2"/>
    <property type="match status" value="1"/>
</dbReference>
<dbReference type="PANTHER" id="PTHR42834">
    <property type="entry name" value="ENDONUCLEASE/EXONUCLEASE/PHOSPHATASE FAMILY PROTEIN (AFU_ORTHOLOGUE AFUA_3G09210)"/>
    <property type="match status" value="1"/>
</dbReference>
<dbReference type="InterPro" id="IPR002126">
    <property type="entry name" value="Cadherin-like_dom"/>
</dbReference>
<dbReference type="CDD" id="cd04486">
    <property type="entry name" value="YhcR_OBF_like"/>
    <property type="match status" value="1"/>
</dbReference>
<dbReference type="InterPro" id="IPR010221">
    <property type="entry name" value="VCBS_dom"/>
</dbReference>
<dbReference type="Gene3D" id="3.60.10.10">
    <property type="entry name" value="Endonuclease/exonuclease/phosphatase"/>
    <property type="match status" value="1"/>
</dbReference>
<protein>
    <submittedName>
        <fullName evidence="7">Ig-like domain-containing protein</fullName>
    </submittedName>
</protein>
<dbReference type="PANTHER" id="PTHR42834:SF1">
    <property type="entry name" value="ENDONUCLEASE_EXONUCLEASE_PHOSPHATASE FAMILY PROTEIN (AFU_ORTHOLOGUE AFUA_3G09210)"/>
    <property type="match status" value="1"/>
</dbReference>
<dbReference type="PROSITE" id="PS00330">
    <property type="entry name" value="HEMOLYSIN_CALCIUM"/>
    <property type="match status" value="2"/>
</dbReference>
<dbReference type="Pfam" id="PF00353">
    <property type="entry name" value="HemolysinCabind"/>
    <property type="match status" value="2"/>
</dbReference>
<reference evidence="7 8" key="1">
    <citation type="submission" date="2023-08" db="EMBL/GenBank/DDBJ databases">
        <title>genomic of G39.</title>
        <authorList>
            <person name="Wang Y."/>
        </authorList>
    </citation>
    <scope>NUCLEOTIDE SEQUENCE [LARGE SCALE GENOMIC DNA]</scope>
    <source>
        <strain evidence="7 8">G39</strain>
    </source>
</reference>
<evidence type="ECO:0000259" key="6">
    <source>
        <dbReference type="PROSITE" id="PS50268"/>
    </source>
</evidence>
<accession>A0ABT9HPP9</accession>
<dbReference type="CDD" id="cd11304">
    <property type="entry name" value="Cadherin_repeat"/>
    <property type="match status" value="1"/>
</dbReference>
<dbReference type="InterPro" id="IPR003995">
    <property type="entry name" value="RTX_toxin_determinant-A"/>
</dbReference>
<comment type="caution">
    <text evidence="7">The sequence shown here is derived from an EMBL/GenBank/DDBJ whole genome shotgun (WGS) entry which is preliminary data.</text>
</comment>
<feature type="domain" description="Cadherin" evidence="6">
    <location>
        <begin position="606"/>
        <end position="696"/>
    </location>
</feature>
<comment type="subcellular location">
    <subcellularLocation>
        <location evidence="1">Membrane</location>
    </subcellularLocation>
</comment>